<dbReference type="AlphaFoldDB" id="A0A6A4RJJ7"/>
<dbReference type="Proteomes" id="UP000441586">
    <property type="component" value="Unassembled WGS sequence"/>
</dbReference>
<gene>
    <name evidence="1" type="ORF">GP644_11310</name>
</gene>
<accession>A0A6A4RJJ7</accession>
<evidence type="ECO:0000313" key="1">
    <source>
        <dbReference type="EMBL" id="KAE9629598.1"/>
    </source>
</evidence>
<dbReference type="Pfam" id="PF08734">
    <property type="entry name" value="GYD"/>
    <property type="match status" value="1"/>
</dbReference>
<sequence>MALFITYASYSQAGIKGLLSKPENRTGAIQSLLDSVGGKVVAIYNTTGTNDIVLVSEAPDGSDAVALAMAVSASGAISKAETARAWTSVDFEGVIKKAAGLTGAYFPPGS</sequence>
<name>A0A6A4RJJ7_9RHOB</name>
<reference evidence="1 2" key="1">
    <citation type="submission" date="2019-12" db="EMBL/GenBank/DDBJ databases">
        <authorList>
            <person name="Zhang Y.-J."/>
        </authorList>
    </citation>
    <scope>NUCLEOTIDE SEQUENCE [LARGE SCALE GENOMIC DNA]</scope>
    <source>
        <strain evidence="1 2">H18S-6</strain>
    </source>
</reference>
<protein>
    <submittedName>
        <fullName evidence="1">GYD domain-containing protein</fullName>
    </submittedName>
</protein>
<evidence type="ECO:0000313" key="2">
    <source>
        <dbReference type="Proteomes" id="UP000441586"/>
    </source>
</evidence>
<comment type="caution">
    <text evidence="1">The sequence shown here is derived from an EMBL/GenBank/DDBJ whole genome shotgun (WGS) entry which is preliminary data.</text>
</comment>
<dbReference type="RefSeq" id="WP_158979617.1">
    <property type="nucleotide sequence ID" value="NZ_WSFO01000006.1"/>
</dbReference>
<organism evidence="1 2">
    <name type="scientific">Parasedimentitalea maritima</name>
    <dbReference type="NCBI Taxonomy" id="2578117"/>
    <lineage>
        <taxon>Bacteria</taxon>
        <taxon>Pseudomonadati</taxon>
        <taxon>Pseudomonadota</taxon>
        <taxon>Alphaproteobacteria</taxon>
        <taxon>Rhodobacterales</taxon>
        <taxon>Paracoccaceae</taxon>
        <taxon>Parasedimentitalea</taxon>
    </lineage>
</organism>
<dbReference type="EMBL" id="WSFO01000006">
    <property type="protein sequence ID" value="KAE9629598.1"/>
    <property type="molecule type" value="Genomic_DNA"/>
</dbReference>
<proteinExistence type="predicted"/>
<dbReference type="InterPro" id="IPR014845">
    <property type="entry name" value="GYD/TTHA1554"/>
</dbReference>